<dbReference type="InterPro" id="IPR039424">
    <property type="entry name" value="SBP_5"/>
</dbReference>
<evidence type="ECO:0000256" key="2">
    <source>
        <dbReference type="ARBA" id="ARBA00005695"/>
    </source>
</evidence>
<dbReference type="InterPro" id="IPR000914">
    <property type="entry name" value="SBP_5_dom"/>
</dbReference>
<dbReference type="PANTHER" id="PTHR30290:SF65">
    <property type="entry name" value="MONOACYL PHOSPHATIDYLINOSITOL TETRAMANNOSIDE-BINDING PROTEIN LPQW-RELATED"/>
    <property type="match status" value="1"/>
</dbReference>
<accession>A0A369TMZ1</accession>
<dbReference type="AlphaFoldDB" id="A0A369TMZ1"/>
<dbReference type="InterPro" id="IPR006311">
    <property type="entry name" value="TAT_signal"/>
</dbReference>
<dbReference type="PIRSF" id="PIRSF002741">
    <property type="entry name" value="MppA"/>
    <property type="match status" value="1"/>
</dbReference>
<comment type="similarity">
    <text evidence="2">Belongs to the bacterial solute-binding protein 5 family.</text>
</comment>
<dbReference type="SUPFAM" id="SSF53850">
    <property type="entry name" value="Periplasmic binding protein-like II"/>
    <property type="match status" value="1"/>
</dbReference>
<comment type="subcellular location">
    <subcellularLocation>
        <location evidence="1">Periplasm</location>
    </subcellularLocation>
</comment>
<sequence>MRFHGPNRHPAAIAYAQEVQDGTLSRREFLTRATGLGLSAAAAYGLLGLTAPARAQDSRERQDGGTLRIQQEVRSLKDPRSYDWPQMSNVTRGWLEYLVEYQSDGTIRPMLLDSWEINDDATEYLLNVRPGVTWQDGTPFTAADVAFNIERWCDSTAEGNAMASRFGAMIDDSTGRMRAGAIEVVDDRTLRLILDSADISLIAGFSDYPAAIVAQDFGGDPLAAKGTGPYRPESYDVGIEAVLVKAEDHAWWGDEVFGPATLDRIVFTDFGTDQAAIFAAADSDEVDMVYESVGEFVELFDTIGWTRSETVTTGTVVIRPNQLAEVDGMQPYADVRVRRALQLAVDNQVLLDLGYAGRGALAANHHVAEIHPEYADIGPSEFDPEQARALMEEAGMMDFEHELISIDDNWRAPTCDAMAAQLRDAGFKVRRTVLPGSTFWNDWTKYAFSATDWGHRPLGVQTLALAYRSGEPWNESGFSNEEFDSLLIKALSIADPDARREVMARIETILREEGVITQPYWRSIFRHHKEEVVGADMHPVFEIHLYKLGLAA</sequence>
<dbReference type="Pfam" id="PF00496">
    <property type="entry name" value="SBP_bac_5"/>
    <property type="match status" value="1"/>
</dbReference>
<dbReference type="GO" id="GO:1904680">
    <property type="term" value="F:peptide transmembrane transporter activity"/>
    <property type="evidence" value="ECO:0007669"/>
    <property type="project" value="TreeGrafter"/>
</dbReference>
<dbReference type="RefSeq" id="WP_114510620.1">
    <property type="nucleotide sequence ID" value="NZ_QPMK01000005.1"/>
</dbReference>
<protein>
    <submittedName>
        <fullName evidence="4">Diguanylate cyclase</fullName>
    </submittedName>
</protein>
<gene>
    <name evidence="4" type="ORF">DU478_08985</name>
</gene>
<dbReference type="PANTHER" id="PTHR30290">
    <property type="entry name" value="PERIPLASMIC BINDING COMPONENT OF ABC TRANSPORTER"/>
    <property type="match status" value="1"/>
</dbReference>
<dbReference type="EMBL" id="QPMK01000005">
    <property type="protein sequence ID" value="RDD66570.1"/>
    <property type="molecule type" value="Genomic_DNA"/>
</dbReference>
<dbReference type="Gene3D" id="3.40.190.10">
    <property type="entry name" value="Periplasmic binding protein-like II"/>
    <property type="match status" value="1"/>
</dbReference>
<dbReference type="GO" id="GO:0030288">
    <property type="term" value="C:outer membrane-bounded periplasmic space"/>
    <property type="evidence" value="ECO:0007669"/>
    <property type="project" value="UniProtKB-ARBA"/>
</dbReference>
<dbReference type="GO" id="GO:0043190">
    <property type="term" value="C:ATP-binding cassette (ABC) transporter complex"/>
    <property type="evidence" value="ECO:0007669"/>
    <property type="project" value="InterPro"/>
</dbReference>
<dbReference type="Proteomes" id="UP000253977">
    <property type="component" value="Unassembled WGS sequence"/>
</dbReference>
<dbReference type="InterPro" id="IPR030678">
    <property type="entry name" value="Peptide/Ni-bd"/>
</dbReference>
<evidence type="ECO:0000313" key="5">
    <source>
        <dbReference type="Proteomes" id="UP000253977"/>
    </source>
</evidence>
<dbReference type="Gene3D" id="3.10.105.10">
    <property type="entry name" value="Dipeptide-binding Protein, Domain 3"/>
    <property type="match status" value="1"/>
</dbReference>
<keyword evidence="5" id="KW-1185">Reference proteome</keyword>
<reference evidence="4 5" key="1">
    <citation type="submission" date="2018-07" db="EMBL/GenBank/DDBJ databases">
        <title>Thalassococcus profundi sp. nov., a marine bacterium isolated from deep seawater of Okinawa Trough.</title>
        <authorList>
            <person name="Yu M."/>
        </authorList>
    </citation>
    <scope>NUCLEOTIDE SEQUENCE [LARGE SCALE GENOMIC DNA]</scope>
    <source>
        <strain evidence="4 5">WRAS1</strain>
    </source>
</reference>
<dbReference type="CDD" id="cd08503">
    <property type="entry name" value="PBP2_NikA_DppA_OppA_like_17"/>
    <property type="match status" value="1"/>
</dbReference>
<evidence type="ECO:0000313" key="4">
    <source>
        <dbReference type="EMBL" id="RDD66570.1"/>
    </source>
</evidence>
<proteinExistence type="inferred from homology"/>
<organism evidence="4 5">
    <name type="scientific">Thalassococcus profundi</name>
    <dbReference type="NCBI Taxonomy" id="2282382"/>
    <lineage>
        <taxon>Bacteria</taxon>
        <taxon>Pseudomonadati</taxon>
        <taxon>Pseudomonadota</taxon>
        <taxon>Alphaproteobacteria</taxon>
        <taxon>Rhodobacterales</taxon>
        <taxon>Roseobacteraceae</taxon>
        <taxon>Thalassococcus</taxon>
    </lineage>
</organism>
<evidence type="ECO:0000256" key="1">
    <source>
        <dbReference type="ARBA" id="ARBA00004418"/>
    </source>
</evidence>
<dbReference type="GO" id="GO:0015833">
    <property type="term" value="P:peptide transport"/>
    <property type="evidence" value="ECO:0007669"/>
    <property type="project" value="TreeGrafter"/>
</dbReference>
<evidence type="ECO:0000259" key="3">
    <source>
        <dbReference type="Pfam" id="PF00496"/>
    </source>
</evidence>
<dbReference type="PROSITE" id="PS51318">
    <property type="entry name" value="TAT"/>
    <property type="match status" value="1"/>
</dbReference>
<comment type="caution">
    <text evidence="4">The sequence shown here is derived from an EMBL/GenBank/DDBJ whole genome shotgun (WGS) entry which is preliminary data.</text>
</comment>
<name>A0A369TMZ1_9RHOB</name>
<feature type="domain" description="Solute-binding protein family 5" evidence="3">
    <location>
        <begin position="107"/>
        <end position="462"/>
    </location>
</feature>
<dbReference type="OrthoDB" id="9803988at2"/>